<gene>
    <name evidence="6" type="ORF">ENS31_09990</name>
</gene>
<accession>A0A7V2ZKT5</accession>
<keyword evidence="4 5" id="KW-0472">Membrane</keyword>
<protein>
    <recommendedName>
        <fullName evidence="5">Probable membrane transporter protein</fullName>
    </recommendedName>
</protein>
<dbReference type="AlphaFoldDB" id="A0A7V2ZKT5"/>
<evidence type="ECO:0000256" key="4">
    <source>
        <dbReference type="ARBA" id="ARBA00023136"/>
    </source>
</evidence>
<evidence type="ECO:0000256" key="1">
    <source>
        <dbReference type="ARBA" id="ARBA00004141"/>
    </source>
</evidence>
<sequence>MQTIIILIITGLLAGAMSGLLGIGGGIVVIPALVYLLDFSQKQAQGTSLAMLLPPIGILAVYNYYKAGYVDVKAAIVLIVAFMIGSFFSSLIVIELPENIIKKAFGVFLLFYAFKLFFEK</sequence>
<comment type="subcellular location">
    <subcellularLocation>
        <location evidence="5">Cell membrane</location>
        <topology evidence="5">Multi-pass membrane protein</topology>
    </subcellularLocation>
    <subcellularLocation>
        <location evidence="1">Membrane</location>
        <topology evidence="1">Multi-pass membrane protein</topology>
    </subcellularLocation>
</comment>
<dbReference type="RefSeq" id="WP_304144907.1">
    <property type="nucleotide sequence ID" value="NZ_JAOAIE010000048.1"/>
</dbReference>
<evidence type="ECO:0000256" key="3">
    <source>
        <dbReference type="ARBA" id="ARBA00022989"/>
    </source>
</evidence>
<organism evidence="6">
    <name type="scientific">Ignavibacterium album</name>
    <dbReference type="NCBI Taxonomy" id="591197"/>
    <lineage>
        <taxon>Bacteria</taxon>
        <taxon>Pseudomonadati</taxon>
        <taxon>Ignavibacteriota</taxon>
        <taxon>Ignavibacteria</taxon>
        <taxon>Ignavibacteriales</taxon>
        <taxon>Ignavibacteriaceae</taxon>
        <taxon>Ignavibacterium</taxon>
    </lineage>
</organism>
<dbReference type="GO" id="GO:0005886">
    <property type="term" value="C:plasma membrane"/>
    <property type="evidence" value="ECO:0007669"/>
    <property type="project" value="UniProtKB-SubCell"/>
</dbReference>
<dbReference type="InterPro" id="IPR051598">
    <property type="entry name" value="TSUP/Inactive_protease-like"/>
</dbReference>
<feature type="transmembrane region" description="Helical" evidence="5">
    <location>
        <begin position="43"/>
        <end position="62"/>
    </location>
</feature>
<dbReference type="PANTHER" id="PTHR43701">
    <property type="entry name" value="MEMBRANE TRANSPORTER PROTEIN MJ0441-RELATED"/>
    <property type="match status" value="1"/>
</dbReference>
<reference evidence="6" key="1">
    <citation type="journal article" date="2020" name="mSystems">
        <title>Genome- and Community-Level Interaction Insights into Carbon Utilization and Element Cycling Functions of Hydrothermarchaeota in Hydrothermal Sediment.</title>
        <authorList>
            <person name="Zhou Z."/>
            <person name="Liu Y."/>
            <person name="Xu W."/>
            <person name="Pan J."/>
            <person name="Luo Z.H."/>
            <person name="Li M."/>
        </authorList>
    </citation>
    <scope>NUCLEOTIDE SEQUENCE [LARGE SCALE GENOMIC DNA]</scope>
    <source>
        <strain evidence="6">SpSt-479</strain>
    </source>
</reference>
<feature type="transmembrane region" description="Helical" evidence="5">
    <location>
        <begin position="12"/>
        <end position="37"/>
    </location>
</feature>
<feature type="transmembrane region" description="Helical" evidence="5">
    <location>
        <begin position="100"/>
        <end position="118"/>
    </location>
</feature>
<evidence type="ECO:0000313" key="6">
    <source>
        <dbReference type="EMBL" id="HFI91841.1"/>
    </source>
</evidence>
<proteinExistence type="inferred from homology"/>
<comment type="caution">
    <text evidence="6">The sequence shown here is derived from an EMBL/GenBank/DDBJ whole genome shotgun (WGS) entry which is preliminary data.</text>
</comment>
<feature type="transmembrane region" description="Helical" evidence="5">
    <location>
        <begin position="74"/>
        <end position="94"/>
    </location>
</feature>
<evidence type="ECO:0000256" key="5">
    <source>
        <dbReference type="RuleBase" id="RU363041"/>
    </source>
</evidence>
<name>A0A7V2ZKT5_9BACT</name>
<keyword evidence="2 5" id="KW-0812">Transmembrane</keyword>
<comment type="similarity">
    <text evidence="5">Belongs to the 4-toluene sulfonate uptake permease (TSUP) (TC 2.A.102) family.</text>
</comment>
<dbReference type="EMBL" id="DSUJ01000008">
    <property type="protein sequence ID" value="HFI91841.1"/>
    <property type="molecule type" value="Genomic_DNA"/>
</dbReference>
<dbReference type="PANTHER" id="PTHR43701:SF2">
    <property type="entry name" value="MEMBRANE TRANSPORTER PROTEIN YJNA-RELATED"/>
    <property type="match status" value="1"/>
</dbReference>
<dbReference type="InterPro" id="IPR002781">
    <property type="entry name" value="TM_pro_TauE-like"/>
</dbReference>
<evidence type="ECO:0000256" key="2">
    <source>
        <dbReference type="ARBA" id="ARBA00022692"/>
    </source>
</evidence>
<dbReference type="Pfam" id="PF01925">
    <property type="entry name" value="TauE"/>
    <property type="match status" value="1"/>
</dbReference>
<keyword evidence="5" id="KW-1003">Cell membrane</keyword>
<keyword evidence="3 5" id="KW-1133">Transmembrane helix</keyword>